<dbReference type="Proteomes" id="UP001150266">
    <property type="component" value="Unassembled WGS sequence"/>
</dbReference>
<name>A0A9W9DUW5_9AGAR</name>
<accession>A0A9W9DUW5</accession>
<feature type="compositionally biased region" description="Polar residues" evidence="1">
    <location>
        <begin position="50"/>
        <end position="64"/>
    </location>
</feature>
<evidence type="ECO:0000313" key="3">
    <source>
        <dbReference type="Proteomes" id="UP001150266"/>
    </source>
</evidence>
<dbReference type="EMBL" id="JAOTPV010000002">
    <property type="protein sequence ID" value="KAJ4487534.1"/>
    <property type="molecule type" value="Genomic_DNA"/>
</dbReference>
<comment type="caution">
    <text evidence="2">The sequence shown here is derived from an EMBL/GenBank/DDBJ whole genome shotgun (WGS) entry which is preliminary data.</text>
</comment>
<dbReference type="AlphaFoldDB" id="A0A9W9DUW5"/>
<evidence type="ECO:0000256" key="1">
    <source>
        <dbReference type="SAM" id="MobiDB-lite"/>
    </source>
</evidence>
<evidence type="ECO:0000313" key="2">
    <source>
        <dbReference type="EMBL" id="KAJ4487534.1"/>
    </source>
</evidence>
<keyword evidence="3" id="KW-1185">Reference proteome</keyword>
<organism evidence="2 3">
    <name type="scientific">Lentinula aciculospora</name>
    <dbReference type="NCBI Taxonomy" id="153920"/>
    <lineage>
        <taxon>Eukaryota</taxon>
        <taxon>Fungi</taxon>
        <taxon>Dikarya</taxon>
        <taxon>Basidiomycota</taxon>
        <taxon>Agaricomycotina</taxon>
        <taxon>Agaricomycetes</taxon>
        <taxon>Agaricomycetidae</taxon>
        <taxon>Agaricales</taxon>
        <taxon>Marasmiineae</taxon>
        <taxon>Omphalotaceae</taxon>
        <taxon>Lentinula</taxon>
    </lineage>
</organism>
<proteinExistence type="predicted"/>
<feature type="compositionally biased region" description="Pro residues" evidence="1">
    <location>
        <begin position="69"/>
        <end position="90"/>
    </location>
</feature>
<gene>
    <name evidence="2" type="ORF">J3R30DRAFT_3695061</name>
</gene>
<feature type="region of interest" description="Disordered" evidence="1">
    <location>
        <begin position="50"/>
        <end position="93"/>
    </location>
</feature>
<protein>
    <submittedName>
        <fullName evidence="2">Uncharacterized protein</fullName>
    </submittedName>
</protein>
<reference evidence="2" key="1">
    <citation type="submission" date="2022-08" db="EMBL/GenBank/DDBJ databases">
        <title>A Global Phylogenomic Analysis of the Shiitake Genus Lentinula.</title>
        <authorList>
            <consortium name="DOE Joint Genome Institute"/>
            <person name="Sierra-Patev S."/>
            <person name="Min B."/>
            <person name="Naranjo-Ortiz M."/>
            <person name="Looney B."/>
            <person name="Konkel Z."/>
            <person name="Slot J.C."/>
            <person name="Sakamoto Y."/>
            <person name="Steenwyk J.L."/>
            <person name="Rokas A."/>
            <person name="Carro J."/>
            <person name="Camarero S."/>
            <person name="Ferreira P."/>
            <person name="Molpeceres G."/>
            <person name="Ruiz-Duenas F.J."/>
            <person name="Serrano A."/>
            <person name="Henrissat B."/>
            <person name="Drula E."/>
            <person name="Hughes K.W."/>
            <person name="Mata J.L."/>
            <person name="Ishikawa N.K."/>
            <person name="Vargas-Isla R."/>
            <person name="Ushijima S."/>
            <person name="Smith C.A."/>
            <person name="Ahrendt S."/>
            <person name="Andreopoulos W."/>
            <person name="He G."/>
            <person name="Labutti K."/>
            <person name="Lipzen A."/>
            <person name="Ng V."/>
            <person name="Riley R."/>
            <person name="Sandor L."/>
            <person name="Barry K."/>
            <person name="Martinez A.T."/>
            <person name="Xiao Y."/>
            <person name="Gibbons J.G."/>
            <person name="Terashima K."/>
            <person name="Grigoriev I.V."/>
            <person name="Hibbett D.S."/>
        </authorList>
    </citation>
    <scope>NUCLEOTIDE SEQUENCE</scope>
    <source>
        <strain evidence="2">JLM2183</strain>
    </source>
</reference>
<sequence>MLQYQHLPQALLNQVALVPHHPLPNAAIRGGRGTRGARLPLIVPHLPLRLSNSPPCSPLQQQYFHHNPSPSPSSSLPPPPPPSPPPPPANLPIAMRQDLINGALMLYPWDR</sequence>